<dbReference type="RefSeq" id="WP_274051859.1">
    <property type="nucleotide sequence ID" value="NZ_CP059693.1"/>
</dbReference>
<organism evidence="1 2">
    <name type="scientific">Thalassomonas haliotis</name>
    <dbReference type="NCBI Taxonomy" id="485448"/>
    <lineage>
        <taxon>Bacteria</taxon>
        <taxon>Pseudomonadati</taxon>
        <taxon>Pseudomonadota</taxon>
        <taxon>Gammaproteobacteria</taxon>
        <taxon>Alteromonadales</taxon>
        <taxon>Colwelliaceae</taxon>
        <taxon>Thalassomonas</taxon>
    </lineage>
</organism>
<keyword evidence="2" id="KW-1185">Reference proteome</keyword>
<proteinExistence type="predicted"/>
<gene>
    <name evidence="1" type="ORF">H3N35_26470</name>
</gene>
<evidence type="ECO:0008006" key="3">
    <source>
        <dbReference type="Google" id="ProtNLM"/>
    </source>
</evidence>
<reference evidence="1 2" key="1">
    <citation type="journal article" date="2022" name="Mar. Drugs">
        <title>Bioassay-Guided Fractionation Leads to the Detection of Cholic Acid Generated by the Rare Thalassomonas sp.</title>
        <authorList>
            <person name="Pheiffer F."/>
            <person name="Schneider Y.K."/>
            <person name="Hansen E.H."/>
            <person name="Andersen J.H."/>
            <person name="Isaksson J."/>
            <person name="Busche T."/>
            <person name="R C."/>
            <person name="Kalinowski J."/>
            <person name="Zyl L.V."/>
            <person name="Trindade M."/>
        </authorList>
    </citation>
    <scope>NUCLEOTIDE SEQUENCE [LARGE SCALE GENOMIC DNA]</scope>
    <source>
        <strain evidence="1 2">A5K-61T</strain>
    </source>
</reference>
<accession>A0ABY7VDS7</accession>
<protein>
    <recommendedName>
        <fullName evidence="3">Transposase</fullName>
    </recommendedName>
</protein>
<evidence type="ECO:0000313" key="1">
    <source>
        <dbReference type="EMBL" id="WDE11698.1"/>
    </source>
</evidence>
<sequence length="49" mass="5962">MNFAQLRLTVEEKEELEDEYQESRRCKGSINRDPAIRQEGFISEWVWDE</sequence>
<name>A0ABY7VDS7_9GAMM</name>
<dbReference type="Proteomes" id="UP001215231">
    <property type="component" value="Chromosome"/>
</dbReference>
<dbReference type="EMBL" id="CP059693">
    <property type="protein sequence ID" value="WDE11698.1"/>
    <property type="molecule type" value="Genomic_DNA"/>
</dbReference>
<evidence type="ECO:0000313" key="2">
    <source>
        <dbReference type="Proteomes" id="UP001215231"/>
    </source>
</evidence>